<evidence type="ECO:0000313" key="7">
    <source>
        <dbReference type="Proteomes" id="UP001187682"/>
    </source>
</evidence>
<evidence type="ECO:0000256" key="4">
    <source>
        <dbReference type="RuleBase" id="RU003869"/>
    </source>
</evidence>
<dbReference type="EMBL" id="ONZQ02000007">
    <property type="protein sequence ID" value="SPO02717.1"/>
    <property type="molecule type" value="Genomic_DNA"/>
</dbReference>
<gene>
    <name evidence="6" type="ORF">DNG_05392</name>
</gene>
<protein>
    <submittedName>
        <fullName evidence="6">Related to MRPL6 - mitochondrial ribosomal protein, large subunit</fullName>
    </submittedName>
</protein>
<evidence type="ECO:0000313" key="6">
    <source>
        <dbReference type="EMBL" id="SPO02717.1"/>
    </source>
</evidence>
<dbReference type="Proteomes" id="UP001187682">
    <property type="component" value="Unassembled WGS sequence"/>
</dbReference>
<dbReference type="InterPro" id="IPR000702">
    <property type="entry name" value="Ribosomal_uL6-like"/>
</dbReference>
<keyword evidence="2 4" id="KW-0689">Ribosomal protein</keyword>
<proteinExistence type="inferred from homology"/>
<dbReference type="Pfam" id="PF00347">
    <property type="entry name" value="Ribosomal_L6"/>
    <property type="match status" value="2"/>
</dbReference>
<dbReference type="PANTHER" id="PTHR11655:SF14">
    <property type="entry name" value="LARGE RIBOSOMAL SUBUNIT PROTEIN UL6M"/>
    <property type="match status" value="1"/>
</dbReference>
<dbReference type="InterPro" id="IPR036789">
    <property type="entry name" value="Ribosomal_uL6-like_a/b-dom_sf"/>
</dbReference>
<dbReference type="PROSITE" id="PS00525">
    <property type="entry name" value="RIBOSOMAL_L6_1"/>
    <property type="match status" value="1"/>
</dbReference>
<dbReference type="GO" id="GO:0003735">
    <property type="term" value="F:structural constituent of ribosome"/>
    <property type="evidence" value="ECO:0007669"/>
    <property type="project" value="InterPro"/>
</dbReference>
<reference evidence="6" key="1">
    <citation type="submission" date="2018-03" db="EMBL/GenBank/DDBJ databases">
        <authorList>
            <person name="Guldener U."/>
        </authorList>
    </citation>
    <scope>NUCLEOTIDE SEQUENCE</scope>
</reference>
<organism evidence="6 7">
    <name type="scientific">Cephalotrichum gorgonifer</name>
    <dbReference type="NCBI Taxonomy" id="2041049"/>
    <lineage>
        <taxon>Eukaryota</taxon>
        <taxon>Fungi</taxon>
        <taxon>Dikarya</taxon>
        <taxon>Ascomycota</taxon>
        <taxon>Pezizomycotina</taxon>
        <taxon>Sordariomycetes</taxon>
        <taxon>Hypocreomycetidae</taxon>
        <taxon>Microascales</taxon>
        <taxon>Microascaceae</taxon>
        <taxon>Cephalotrichum</taxon>
    </lineage>
</organism>
<dbReference type="PANTHER" id="PTHR11655">
    <property type="entry name" value="60S/50S RIBOSOMAL PROTEIN L6/L9"/>
    <property type="match status" value="1"/>
</dbReference>
<dbReference type="GO" id="GO:0019843">
    <property type="term" value="F:rRNA binding"/>
    <property type="evidence" value="ECO:0007669"/>
    <property type="project" value="InterPro"/>
</dbReference>
<comment type="similarity">
    <text evidence="1 4">Belongs to the universal ribosomal protein uL6 family.</text>
</comment>
<accession>A0AAE8SW78</accession>
<dbReference type="GO" id="GO:0005762">
    <property type="term" value="C:mitochondrial large ribosomal subunit"/>
    <property type="evidence" value="ECO:0007669"/>
    <property type="project" value="TreeGrafter"/>
</dbReference>
<dbReference type="InterPro" id="IPR019906">
    <property type="entry name" value="Ribosomal_uL6_bac-type"/>
</dbReference>
<evidence type="ECO:0000256" key="2">
    <source>
        <dbReference type="ARBA" id="ARBA00022980"/>
    </source>
</evidence>
<feature type="domain" description="Large ribosomal subunit protein uL6 alpha-beta" evidence="5">
    <location>
        <begin position="82"/>
        <end position="145"/>
    </location>
</feature>
<sequence length="251" mass="27401">MSLLLPSRTAASRVLYSARTMPVANAGGGLAAAAARRGFSATGARGSKLGRTPLSVPPGVEISVGERWVKKDLTSYVVNWRKTVTVQGPLGTIKYDIPDFVTVDIDDVERKAVLSVEDSSIKQQREMWGTTWAYINRHITGVSEGHTAVLRLVGIGYRAAVADTGPHPPTYPGQKFLTMKLGYTHTVDLGVPEGVTASTPNPTRILLEGINREEVMSFAGKIREWRKPEPYKGKGVFINDETIKLKQKKIK</sequence>
<evidence type="ECO:0000256" key="3">
    <source>
        <dbReference type="ARBA" id="ARBA00023274"/>
    </source>
</evidence>
<dbReference type="InterPro" id="IPR020040">
    <property type="entry name" value="Ribosomal_uL6_a/b-dom"/>
</dbReference>
<dbReference type="Gene3D" id="3.90.930.12">
    <property type="entry name" value="Ribosomal protein L6, alpha-beta domain"/>
    <property type="match status" value="2"/>
</dbReference>
<evidence type="ECO:0000259" key="5">
    <source>
        <dbReference type="Pfam" id="PF00347"/>
    </source>
</evidence>
<dbReference type="AlphaFoldDB" id="A0AAE8SW78"/>
<keyword evidence="7" id="KW-1185">Reference proteome</keyword>
<evidence type="ECO:0000256" key="1">
    <source>
        <dbReference type="ARBA" id="ARBA00009356"/>
    </source>
</evidence>
<feature type="domain" description="Large ribosomal subunit protein uL6 alpha-beta" evidence="5">
    <location>
        <begin position="175"/>
        <end position="236"/>
    </location>
</feature>
<dbReference type="SUPFAM" id="SSF56053">
    <property type="entry name" value="Ribosomal protein L6"/>
    <property type="match status" value="2"/>
</dbReference>
<comment type="caution">
    <text evidence="6">The sequence shown here is derived from an EMBL/GenBank/DDBJ whole genome shotgun (WGS) entry which is preliminary data.</text>
</comment>
<dbReference type="InterPro" id="IPR002358">
    <property type="entry name" value="Ribosomal_uL6_CS"/>
</dbReference>
<keyword evidence="3 4" id="KW-0687">Ribonucleoprotein</keyword>
<dbReference type="PRINTS" id="PR00059">
    <property type="entry name" value="RIBOSOMALL6"/>
</dbReference>
<name>A0AAE8SW78_9PEZI</name>
<dbReference type="GO" id="GO:0006412">
    <property type="term" value="P:translation"/>
    <property type="evidence" value="ECO:0007669"/>
    <property type="project" value="InterPro"/>
</dbReference>